<accession>A0A3Q3JM15</accession>
<feature type="compositionally biased region" description="Pro residues" evidence="1">
    <location>
        <begin position="9"/>
        <end position="20"/>
    </location>
</feature>
<dbReference type="Ensembl" id="ENSMALT00000021147.1">
    <property type="protein sequence ID" value="ENSMALP00000020744.1"/>
    <property type="gene ID" value="ENSMALG00000014508.1"/>
</dbReference>
<proteinExistence type="predicted"/>
<evidence type="ECO:0000313" key="3">
    <source>
        <dbReference type="Proteomes" id="UP000261600"/>
    </source>
</evidence>
<dbReference type="AlphaFoldDB" id="A0A3Q3JM15"/>
<sequence>SDPTTQLGPPRPNHPSPHSSPPALGRHPFTMTWMTENLHRHFCWRIHSGDRILVVTALTLSLFNH</sequence>
<evidence type="ECO:0000313" key="2">
    <source>
        <dbReference type="Ensembl" id="ENSMALP00000020744.1"/>
    </source>
</evidence>
<name>A0A3Q3JM15_MONAL</name>
<protein>
    <submittedName>
        <fullName evidence="2">Uncharacterized protein</fullName>
    </submittedName>
</protein>
<dbReference type="Proteomes" id="UP000261600">
    <property type="component" value="Unplaced"/>
</dbReference>
<evidence type="ECO:0000256" key="1">
    <source>
        <dbReference type="SAM" id="MobiDB-lite"/>
    </source>
</evidence>
<feature type="region of interest" description="Disordered" evidence="1">
    <location>
        <begin position="1"/>
        <end position="27"/>
    </location>
</feature>
<reference evidence="2" key="1">
    <citation type="submission" date="2025-08" db="UniProtKB">
        <authorList>
            <consortium name="Ensembl"/>
        </authorList>
    </citation>
    <scope>IDENTIFICATION</scope>
</reference>
<reference evidence="2" key="2">
    <citation type="submission" date="2025-09" db="UniProtKB">
        <authorList>
            <consortium name="Ensembl"/>
        </authorList>
    </citation>
    <scope>IDENTIFICATION</scope>
</reference>
<organism evidence="2 3">
    <name type="scientific">Monopterus albus</name>
    <name type="common">Swamp eel</name>
    <dbReference type="NCBI Taxonomy" id="43700"/>
    <lineage>
        <taxon>Eukaryota</taxon>
        <taxon>Metazoa</taxon>
        <taxon>Chordata</taxon>
        <taxon>Craniata</taxon>
        <taxon>Vertebrata</taxon>
        <taxon>Euteleostomi</taxon>
        <taxon>Actinopterygii</taxon>
        <taxon>Neopterygii</taxon>
        <taxon>Teleostei</taxon>
        <taxon>Neoteleostei</taxon>
        <taxon>Acanthomorphata</taxon>
        <taxon>Anabantaria</taxon>
        <taxon>Synbranchiformes</taxon>
        <taxon>Synbranchidae</taxon>
        <taxon>Monopterus</taxon>
    </lineage>
</organism>
<keyword evidence="3" id="KW-1185">Reference proteome</keyword>